<keyword evidence="3" id="KW-1185">Reference proteome</keyword>
<evidence type="ECO:0000256" key="1">
    <source>
        <dbReference type="SAM" id="SignalP"/>
    </source>
</evidence>
<comment type="caution">
    <text evidence="2">The sequence shown here is derived from an EMBL/GenBank/DDBJ whole genome shotgun (WGS) entry which is preliminary data.</text>
</comment>
<reference evidence="2 3" key="1">
    <citation type="submission" date="2018-09" db="EMBL/GenBank/DDBJ databases">
        <authorList>
            <person name="Zhu H."/>
        </authorList>
    </citation>
    <scope>NUCLEOTIDE SEQUENCE [LARGE SCALE GENOMIC DNA]</scope>
    <source>
        <strain evidence="2 3">K2R10-39</strain>
    </source>
</reference>
<dbReference type="EMBL" id="QYUN01000002">
    <property type="protein sequence ID" value="RJG05289.1"/>
    <property type="molecule type" value="Genomic_DNA"/>
</dbReference>
<evidence type="ECO:0000313" key="2">
    <source>
        <dbReference type="EMBL" id="RJG05289.1"/>
    </source>
</evidence>
<feature type="chain" id="PRO_5019400318" evidence="1">
    <location>
        <begin position="39"/>
        <end position="134"/>
    </location>
</feature>
<feature type="signal peptide" evidence="1">
    <location>
        <begin position="1"/>
        <end position="38"/>
    </location>
</feature>
<dbReference type="Proteomes" id="UP000285190">
    <property type="component" value="Unassembled WGS sequence"/>
</dbReference>
<organism evidence="2 3">
    <name type="scientific">Noviherbaspirillum cavernae</name>
    <dbReference type="NCBI Taxonomy" id="2320862"/>
    <lineage>
        <taxon>Bacteria</taxon>
        <taxon>Pseudomonadati</taxon>
        <taxon>Pseudomonadota</taxon>
        <taxon>Betaproteobacteria</taxon>
        <taxon>Burkholderiales</taxon>
        <taxon>Oxalobacteraceae</taxon>
        <taxon>Noviherbaspirillum</taxon>
    </lineage>
</organism>
<evidence type="ECO:0000313" key="3">
    <source>
        <dbReference type="Proteomes" id="UP000285190"/>
    </source>
</evidence>
<name>A0A418WYH3_9BURK</name>
<dbReference type="RefSeq" id="WP_119736860.1">
    <property type="nucleotide sequence ID" value="NZ_QYUN01000002.1"/>
</dbReference>
<keyword evidence="1" id="KW-0732">Signal</keyword>
<dbReference type="AlphaFoldDB" id="A0A418WYH3"/>
<sequence length="134" mass="13751">MCTQYKKKTALGRTFWRACIAMAVFLSAALGLAGQAQAACTGSQSAGTVACSNVAITLLYVEMDGDVYVATDGDVASTGCTANGGLIRLPGTAAKFNAAYATLLAAQASGRRISIRMSSAVQYCTATYLTLASQ</sequence>
<gene>
    <name evidence="2" type="ORF">D3870_03990</name>
</gene>
<protein>
    <submittedName>
        <fullName evidence="2">Uncharacterized protein</fullName>
    </submittedName>
</protein>
<accession>A0A418WYH3</accession>
<proteinExistence type="predicted"/>